<gene>
    <name evidence="1" type="ORF">P872_12210</name>
</gene>
<name>U5BW73_9BACT</name>
<protein>
    <submittedName>
        <fullName evidence="1">Uncharacterized protein</fullName>
    </submittedName>
</protein>
<proteinExistence type="predicted"/>
<dbReference type="EMBL" id="AWXR01000075">
    <property type="protein sequence ID" value="ERM80831.1"/>
    <property type="molecule type" value="Genomic_DNA"/>
</dbReference>
<accession>U5BW73</accession>
<comment type="caution">
    <text evidence="1">The sequence shown here is derived from an EMBL/GenBank/DDBJ whole genome shotgun (WGS) entry which is preliminary data.</text>
</comment>
<organism evidence="1 2">
    <name type="scientific">Rhodonellum psychrophilum GCM71 = DSM 17998</name>
    <dbReference type="NCBI Taxonomy" id="1123057"/>
    <lineage>
        <taxon>Bacteria</taxon>
        <taxon>Pseudomonadati</taxon>
        <taxon>Bacteroidota</taxon>
        <taxon>Cytophagia</taxon>
        <taxon>Cytophagales</taxon>
        <taxon>Cytophagaceae</taxon>
        <taxon>Rhodonellum</taxon>
    </lineage>
</organism>
<evidence type="ECO:0000313" key="1">
    <source>
        <dbReference type="EMBL" id="ERM80831.1"/>
    </source>
</evidence>
<sequence>MTFTEVFNLKKTQTKSILSIADYPCNNFGIEECILFGKNNVPLKNPLDHNQKSFSLFEKAQKIILLGSRN</sequence>
<reference evidence="1 2" key="1">
    <citation type="journal article" date="2013" name="Genome Announc.">
        <title>Draft Genome Sequence of the Psychrophilic and Alkaliphilic Rhodonellum psychrophilum Strain GCM71T.</title>
        <authorList>
            <person name="Hauptmann A.L."/>
            <person name="Glaring M.A."/>
            <person name="Hallin P.F."/>
            <person name="Prieme A."/>
            <person name="Stougaard P."/>
        </authorList>
    </citation>
    <scope>NUCLEOTIDE SEQUENCE [LARGE SCALE GENOMIC DNA]</scope>
    <source>
        <strain evidence="1 2">GCM71</strain>
    </source>
</reference>
<keyword evidence="2" id="KW-1185">Reference proteome</keyword>
<dbReference type="Proteomes" id="UP000016843">
    <property type="component" value="Unassembled WGS sequence"/>
</dbReference>
<evidence type="ECO:0000313" key="2">
    <source>
        <dbReference type="Proteomes" id="UP000016843"/>
    </source>
</evidence>
<dbReference type="AlphaFoldDB" id="U5BW73"/>